<dbReference type="GeneID" id="97901816"/>
<feature type="region of interest" description="Disordered" evidence="6">
    <location>
        <begin position="170"/>
        <end position="204"/>
    </location>
</feature>
<comment type="similarity">
    <text evidence="5">Belongs to the MscS (TC 1.A.23) family.</text>
</comment>
<keyword evidence="5" id="KW-0813">Transport</keyword>
<feature type="transmembrane region" description="Helical" evidence="5">
    <location>
        <begin position="18"/>
        <end position="36"/>
    </location>
</feature>
<feature type="domain" description="Mechanosensitive ion channel MscS" evidence="7">
    <location>
        <begin position="101"/>
        <end position="170"/>
    </location>
</feature>
<keyword evidence="4 5" id="KW-0472">Membrane</keyword>
<dbReference type="Gene3D" id="2.30.30.60">
    <property type="match status" value="1"/>
</dbReference>
<evidence type="ECO:0000256" key="5">
    <source>
        <dbReference type="RuleBase" id="RU369025"/>
    </source>
</evidence>
<dbReference type="GO" id="GO:0008381">
    <property type="term" value="F:mechanosensitive monoatomic ion channel activity"/>
    <property type="evidence" value="ECO:0007669"/>
    <property type="project" value="InterPro"/>
</dbReference>
<keyword evidence="5" id="KW-0997">Cell inner membrane</keyword>
<comment type="caution">
    <text evidence="8">The sequence shown here is derived from an EMBL/GenBank/DDBJ whole genome shotgun (WGS) entry which is preliminary data.</text>
</comment>
<gene>
    <name evidence="8" type="ORF">AZ78_2232</name>
</gene>
<dbReference type="GO" id="GO:0005886">
    <property type="term" value="C:plasma membrane"/>
    <property type="evidence" value="ECO:0007669"/>
    <property type="project" value="UniProtKB-SubCell"/>
</dbReference>
<sequence length="204" mass="22735">MSPTIAHAAYIAARLGEALAILAGAWLLTTLLRHLLRRLSTRYELAPAFAIGVRRVLNTLIYIAALLLLLNRLGIEGSVVWTTLTGFVAVGAVAFFAAWSVLSNIFCALLILTTRPFRLYDYIEVLEGGDKPGLRGRVVDINFIFTTLQESHASGEDTVLQVPNSQFFQRSTRRWREEPEWSRTAREKAADGPHGSDWQEPAVR</sequence>
<dbReference type="InterPro" id="IPR006685">
    <property type="entry name" value="MscS_channel_2nd"/>
</dbReference>
<evidence type="ECO:0000256" key="1">
    <source>
        <dbReference type="ARBA" id="ARBA00004370"/>
    </source>
</evidence>
<comment type="caution">
    <text evidence="5">Lacks conserved residue(s) required for the propagation of feature annotation.</text>
</comment>
<dbReference type="PANTHER" id="PTHR30221">
    <property type="entry name" value="SMALL-CONDUCTANCE MECHANOSENSITIVE CHANNEL"/>
    <property type="match status" value="1"/>
</dbReference>
<evidence type="ECO:0000256" key="2">
    <source>
        <dbReference type="ARBA" id="ARBA00022692"/>
    </source>
</evidence>
<name>A0A108U8V0_9GAMM</name>
<keyword evidence="9" id="KW-1185">Reference proteome</keyword>
<comment type="subcellular location">
    <subcellularLocation>
        <location evidence="5">Cell inner membrane</location>
        <topology evidence="5">Multi-pass membrane protein</topology>
    </subcellularLocation>
    <subcellularLocation>
        <location evidence="1">Membrane</location>
    </subcellularLocation>
</comment>
<keyword evidence="5" id="KW-1003">Cell membrane</keyword>
<proteinExistence type="inferred from homology"/>
<dbReference type="RefSeq" id="WP_082723579.1">
    <property type="nucleotide sequence ID" value="NZ_JAJA02000001.1"/>
</dbReference>
<protein>
    <recommendedName>
        <fullName evidence="5">Small-conductance mechanosensitive channel</fullName>
    </recommendedName>
</protein>
<dbReference type="Proteomes" id="UP000023435">
    <property type="component" value="Unassembled WGS sequence"/>
</dbReference>
<dbReference type="EMBL" id="JAJA02000001">
    <property type="protein sequence ID" value="KWS04682.1"/>
    <property type="molecule type" value="Genomic_DNA"/>
</dbReference>
<dbReference type="OrthoDB" id="8685113at2"/>
<comment type="function">
    <text evidence="5">Mechanosensitive channel that participates in the regulation of osmotic pressure changes within the cell, opening in response to stretch forces in the membrane lipid bilayer, without the need for other proteins. Contributes to normal resistance to hypoosmotic shock. Forms an ion channel of 1.0 nanosiemens conductance with a slight preference for anions.</text>
</comment>
<evidence type="ECO:0000256" key="4">
    <source>
        <dbReference type="ARBA" id="ARBA00023136"/>
    </source>
</evidence>
<organism evidence="8 9">
    <name type="scientific">Lysobacter capsici AZ78</name>
    <dbReference type="NCBI Taxonomy" id="1444315"/>
    <lineage>
        <taxon>Bacteria</taxon>
        <taxon>Pseudomonadati</taxon>
        <taxon>Pseudomonadota</taxon>
        <taxon>Gammaproteobacteria</taxon>
        <taxon>Lysobacterales</taxon>
        <taxon>Lysobacteraceae</taxon>
        <taxon>Lysobacter</taxon>
    </lineage>
</organism>
<accession>A0A108U8V0</accession>
<feature type="transmembrane region" description="Helical" evidence="5">
    <location>
        <begin position="87"/>
        <end position="112"/>
    </location>
</feature>
<dbReference type="InterPro" id="IPR010920">
    <property type="entry name" value="LSM_dom_sf"/>
</dbReference>
<comment type="subunit">
    <text evidence="5">Homoheptamer.</text>
</comment>
<evidence type="ECO:0000259" key="7">
    <source>
        <dbReference type="Pfam" id="PF00924"/>
    </source>
</evidence>
<keyword evidence="2 5" id="KW-0812">Transmembrane</keyword>
<dbReference type="InterPro" id="IPR045275">
    <property type="entry name" value="MscS_archaea/bacteria_type"/>
</dbReference>
<feature type="compositionally biased region" description="Basic and acidic residues" evidence="6">
    <location>
        <begin position="174"/>
        <end position="191"/>
    </location>
</feature>
<evidence type="ECO:0000313" key="9">
    <source>
        <dbReference type="Proteomes" id="UP000023435"/>
    </source>
</evidence>
<dbReference type="AlphaFoldDB" id="A0A108U8V0"/>
<evidence type="ECO:0000313" key="8">
    <source>
        <dbReference type="EMBL" id="KWS04682.1"/>
    </source>
</evidence>
<evidence type="ECO:0000256" key="6">
    <source>
        <dbReference type="SAM" id="MobiDB-lite"/>
    </source>
</evidence>
<dbReference type="SUPFAM" id="SSF50182">
    <property type="entry name" value="Sm-like ribonucleoproteins"/>
    <property type="match status" value="1"/>
</dbReference>
<keyword evidence="5" id="KW-0407">Ion channel</keyword>
<dbReference type="Pfam" id="PF00924">
    <property type="entry name" value="MS_channel_2nd"/>
    <property type="match status" value="1"/>
</dbReference>
<keyword evidence="5" id="KW-0406">Ion transport</keyword>
<dbReference type="Gene3D" id="1.10.287.1260">
    <property type="match status" value="1"/>
</dbReference>
<evidence type="ECO:0000256" key="3">
    <source>
        <dbReference type="ARBA" id="ARBA00022989"/>
    </source>
</evidence>
<feature type="transmembrane region" description="Helical" evidence="5">
    <location>
        <begin position="56"/>
        <end position="75"/>
    </location>
</feature>
<dbReference type="PANTHER" id="PTHR30221:SF8">
    <property type="entry name" value="SMALL-CONDUCTANCE MECHANOSENSITIVE CHANNEL"/>
    <property type="match status" value="1"/>
</dbReference>
<reference evidence="8 9" key="1">
    <citation type="journal article" date="2014" name="Genome Announc.">
        <title>Draft Genome Sequence of Lysobacter capsici AZ78, a Bacterium Antagonistic to Plant-Pathogenic Oomycetes.</title>
        <authorList>
            <person name="Puopolo G."/>
            <person name="Sonego P."/>
            <person name="Engelen K."/>
            <person name="Pertot I."/>
        </authorList>
    </citation>
    <scope>NUCLEOTIDE SEQUENCE [LARGE SCALE GENOMIC DNA]</scope>
    <source>
        <strain evidence="8 9">AZ78</strain>
    </source>
</reference>
<keyword evidence="3 5" id="KW-1133">Transmembrane helix</keyword>
<dbReference type="InterPro" id="IPR023408">
    <property type="entry name" value="MscS_beta-dom_sf"/>
</dbReference>